<keyword evidence="5" id="KW-0411">Iron-sulfur</keyword>
<dbReference type="Gene3D" id="1.10.1060.10">
    <property type="entry name" value="Alpha-helical ferredoxin"/>
    <property type="match status" value="1"/>
</dbReference>
<dbReference type="GO" id="GO:0005886">
    <property type="term" value="C:plasma membrane"/>
    <property type="evidence" value="ECO:0007669"/>
    <property type="project" value="TreeGrafter"/>
</dbReference>
<dbReference type="SUPFAM" id="SSF46548">
    <property type="entry name" value="alpha-helical ferredoxin"/>
    <property type="match status" value="1"/>
</dbReference>
<feature type="domain" description="4Fe-4S ferredoxin-type" evidence="6">
    <location>
        <begin position="38"/>
        <end position="67"/>
    </location>
</feature>
<evidence type="ECO:0000313" key="7">
    <source>
        <dbReference type="EMBL" id="KKM26110.1"/>
    </source>
</evidence>
<evidence type="ECO:0000256" key="1">
    <source>
        <dbReference type="ARBA" id="ARBA00022485"/>
    </source>
</evidence>
<evidence type="ECO:0000256" key="3">
    <source>
        <dbReference type="ARBA" id="ARBA00023002"/>
    </source>
</evidence>
<dbReference type="Pfam" id="PF13183">
    <property type="entry name" value="Fer4_8"/>
    <property type="match status" value="1"/>
</dbReference>
<comment type="caution">
    <text evidence="7">The sequence shown here is derived from an EMBL/GenBank/DDBJ whole genome shotgun (WGS) entry which is preliminary data.</text>
</comment>
<dbReference type="Pfam" id="PF02754">
    <property type="entry name" value="CCG"/>
    <property type="match status" value="2"/>
</dbReference>
<dbReference type="PANTHER" id="PTHR43255">
    <property type="entry name" value="IRON-SULFUR-BINDING OXIDOREDUCTASE FADF-RELATED-RELATED"/>
    <property type="match status" value="1"/>
</dbReference>
<dbReference type="InterPro" id="IPR017896">
    <property type="entry name" value="4Fe4S_Fe-S-bd"/>
</dbReference>
<reference evidence="7" key="1">
    <citation type="journal article" date="2015" name="Nature">
        <title>Complex archaea that bridge the gap between prokaryotes and eukaryotes.</title>
        <authorList>
            <person name="Spang A."/>
            <person name="Saw J.H."/>
            <person name="Jorgensen S.L."/>
            <person name="Zaremba-Niedzwiedzka K."/>
            <person name="Martijn J."/>
            <person name="Lind A.E."/>
            <person name="van Eijk R."/>
            <person name="Schleper C."/>
            <person name="Guy L."/>
            <person name="Ettema T.J."/>
        </authorList>
    </citation>
    <scope>NUCLEOTIDE SEQUENCE</scope>
</reference>
<dbReference type="InterPro" id="IPR051460">
    <property type="entry name" value="HdrC_iron-sulfur_subunit"/>
</dbReference>
<dbReference type="InterPro" id="IPR009051">
    <property type="entry name" value="Helical_ferredxn"/>
</dbReference>
<dbReference type="GO" id="GO:0016491">
    <property type="term" value="F:oxidoreductase activity"/>
    <property type="evidence" value="ECO:0007669"/>
    <property type="project" value="UniProtKB-KW"/>
</dbReference>
<dbReference type="AlphaFoldDB" id="A0A0F9LF73"/>
<keyword evidence="1" id="KW-0004">4Fe-4S</keyword>
<keyword evidence="2" id="KW-0479">Metal-binding</keyword>
<feature type="domain" description="4Fe-4S ferredoxin-type" evidence="6">
    <location>
        <begin position="88"/>
        <end position="119"/>
    </location>
</feature>
<evidence type="ECO:0000256" key="2">
    <source>
        <dbReference type="ARBA" id="ARBA00022723"/>
    </source>
</evidence>
<dbReference type="InterPro" id="IPR017900">
    <property type="entry name" value="4Fe4S_Fe_S_CS"/>
</dbReference>
<evidence type="ECO:0000256" key="5">
    <source>
        <dbReference type="ARBA" id="ARBA00023014"/>
    </source>
</evidence>
<protein>
    <recommendedName>
        <fullName evidence="6">4Fe-4S ferredoxin-type domain-containing protein</fullName>
    </recommendedName>
</protein>
<evidence type="ECO:0000259" key="6">
    <source>
        <dbReference type="PROSITE" id="PS51379"/>
    </source>
</evidence>
<accession>A0A0F9LF73</accession>
<proteinExistence type="predicted"/>
<organism evidence="7">
    <name type="scientific">marine sediment metagenome</name>
    <dbReference type="NCBI Taxonomy" id="412755"/>
    <lineage>
        <taxon>unclassified sequences</taxon>
        <taxon>metagenomes</taxon>
        <taxon>ecological metagenomes</taxon>
    </lineage>
</organism>
<dbReference type="PANTHER" id="PTHR43255:SF1">
    <property type="entry name" value="IRON-SULFUR-BINDING OXIDOREDUCTASE FADF-RELATED"/>
    <property type="match status" value="1"/>
</dbReference>
<sequence>MNETERKKDLSDIITTGPPVAGWAAPSKANIIDPIYKPGDIYSYERCTHCGYCRHVCKVYNTSWSETDYAGGRNRIIKALDRKDIKFDNEEIIPSVFRCMLCGNCATVCPVGVDTLAVFQHLRKVVVKKGAVPAKLVIIKNSLKENNNPFLETHADRFNWCDSCDEAEEALRRGRSTFVSDESLKSEDIKAPKGPATKVGYFVGCTSSYRNKELSTATSQVLKKLGVEFMVFPEERCCGSVLFRTGLEDDALELVKQNYEMVRKSGVEDVIFSCSGCFSTFSLEYSKYANNDLGFNVFHLTQYALKVVKEKNLKIRYTLRSKDDPLLITYHDPCHLGRYCGVYEEPRELIRRIEGVKLHEMKHNRSMAWCCGAGGGVKALYGDIAVEVGRDRLTETRACMVRIREDRLKEAMETTAEVLVSSCVFCKNNLFQVANEDHSPIKVMDISQLLNDCEFY</sequence>
<dbReference type="Gene3D" id="1.20.1050.140">
    <property type="match status" value="1"/>
</dbReference>
<evidence type="ECO:0000256" key="4">
    <source>
        <dbReference type="ARBA" id="ARBA00023004"/>
    </source>
</evidence>
<dbReference type="InterPro" id="IPR004017">
    <property type="entry name" value="Cys_rich_dom"/>
</dbReference>
<gene>
    <name evidence="7" type="ORF">LCGC14_1588080</name>
</gene>
<dbReference type="GO" id="GO:0051539">
    <property type="term" value="F:4 iron, 4 sulfur cluster binding"/>
    <property type="evidence" value="ECO:0007669"/>
    <property type="project" value="UniProtKB-KW"/>
</dbReference>
<keyword evidence="3" id="KW-0560">Oxidoreductase</keyword>
<dbReference type="PROSITE" id="PS00198">
    <property type="entry name" value="4FE4S_FER_1"/>
    <property type="match status" value="1"/>
</dbReference>
<dbReference type="GO" id="GO:0046872">
    <property type="term" value="F:metal ion binding"/>
    <property type="evidence" value="ECO:0007669"/>
    <property type="project" value="UniProtKB-KW"/>
</dbReference>
<name>A0A0F9LF73_9ZZZZ</name>
<dbReference type="EMBL" id="LAZR01012576">
    <property type="protein sequence ID" value="KKM26110.1"/>
    <property type="molecule type" value="Genomic_DNA"/>
</dbReference>
<dbReference type="PROSITE" id="PS51379">
    <property type="entry name" value="4FE4S_FER_2"/>
    <property type="match status" value="2"/>
</dbReference>
<keyword evidence="4" id="KW-0408">Iron</keyword>